<proteinExistence type="predicted"/>
<name>A0AAV4QDY8_CAEEX</name>
<organism evidence="1 2">
    <name type="scientific">Caerostris extrusa</name>
    <name type="common">Bark spider</name>
    <name type="synonym">Caerostris bankana</name>
    <dbReference type="NCBI Taxonomy" id="172846"/>
    <lineage>
        <taxon>Eukaryota</taxon>
        <taxon>Metazoa</taxon>
        <taxon>Ecdysozoa</taxon>
        <taxon>Arthropoda</taxon>
        <taxon>Chelicerata</taxon>
        <taxon>Arachnida</taxon>
        <taxon>Araneae</taxon>
        <taxon>Araneomorphae</taxon>
        <taxon>Entelegynae</taxon>
        <taxon>Araneoidea</taxon>
        <taxon>Araneidae</taxon>
        <taxon>Caerostris</taxon>
    </lineage>
</organism>
<evidence type="ECO:0000313" key="2">
    <source>
        <dbReference type="Proteomes" id="UP001054945"/>
    </source>
</evidence>
<evidence type="ECO:0000313" key="1">
    <source>
        <dbReference type="EMBL" id="GIY06311.1"/>
    </source>
</evidence>
<keyword evidence="2" id="KW-1185">Reference proteome</keyword>
<dbReference type="Proteomes" id="UP001054945">
    <property type="component" value="Unassembled WGS sequence"/>
</dbReference>
<dbReference type="AlphaFoldDB" id="A0AAV4QDY8"/>
<protein>
    <submittedName>
        <fullName evidence="1">Uncharacterized protein</fullName>
    </submittedName>
</protein>
<gene>
    <name evidence="1" type="ORF">CEXT_562801</name>
</gene>
<comment type="caution">
    <text evidence="1">The sequence shown here is derived from an EMBL/GenBank/DDBJ whole genome shotgun (WGS) entry which is preliminary data.</text>
</comment>
<reference evidence="1 2" key="1">
    <citation type="submission" date="2021-06" db="EMBL/GenBank/DDBJ databases">
        <title>Caerostris extrusa draft genome.</title>
        <authorList>
            <person name="Kono N."/>
            <person name="Arakawa K."/>
        </authorList>
    </citation>
    <scope>NUCLEOTIDE SEQUENCE [LARGE SCALE GENOMIC DNA]</scope>
</reference>
<dbReference type="EMBL" id="BPLR01005946">
    <property type="protein sequence ID" value="GIY06311.1"/>
    <property type="molecule type" value="Genomic_DNA"/>
</dbReference>
<sequence length="106" mass="11798">MAYQKTRYDAALFVNVANIISDQDLLDKSMANKLTKETLQDGVQSGTQKAKLVMNNCLRNGTNRCRILQEVCTVQGGKQLVERLILRTSSEEEVEFVSSRGGCLRG</sequence>
<accession>A0AAV4QDY8</accession>